<accession>A0ABX4MXK9</accession>
<protein>
    <submittedName>
        <fullName evidence="1">Uncharacterized protein</fullName>
    </submittedName>
</protein>
<comment type="caution">
    <text evidence="1">The sequence shown here is derived from an EMBL/GenBank/DDBJ whole genome shotgun (WGS) entry which is preliminary data.</text>
</comment>
<evidence type="ECO:0000313" key="2">
    <source>
        <dbReference type="Proteomes" id="UP000229263"/>
    </source>
</evidence>
<keyword evidence="2" id="KW-1185">Reference proteome</keyword>
<sequence length="201" mass="22343">MNRVTQKCLVSYSWRMRWDSLFDDLEAQLAEQSRAQLRDEIAENVRAERATAELLPTLMRFHGRELCLRLTGGTELRAQLGPCAADYICLETEQAQWVVRSAAVESFSLPQGRVTAAGQRAPGSAVKFSTVLRGMLRDRARCHVFSRAGGSLAEGTLTQVARDFLVILVHPRDEFARAKQASSQLLIPLDAIGWVEAVNLS</sequence>
<organism evidence="1 2">
    <name type="scientific">Glutamicibacter mysorens</name>
    <dbReference type="NCBI Taxonomy" id="257984"/>
    <lineage>
        <taxon>Bacteria</taxon>
        <taxon>Bacillati</taxon>
        <taxon>Actinomycetota</taxon>
        <taxon>Actinomycetes</taxon>
        <taxon>Micrococcales</taxon>
        <taxon>Micrococcaceae</taxon>
        <taxon>Glutamicibacter</taxon>
    </lineage>
</organism>
<reference evidence="1 2" key="1">
    <citation type="submission" date="2017-11" db="EMBL/GenBank/DDBJ databases">
        <title>Sequencing the genomes of 1000 actinobacteria strains.</title>
        <authorList>
            <person name="Klenk H.-P."/>
        </authorList>
    </citation>
    <scope>NUCLEOTIDE SEQUENCE [LARGE SCALE GENOMIC DNA]</scope>
    <source>
        <strain evidence="1 2">DSM 12798</strain>
    </source>
</reference>
<evidence type="ECO:0000313" key="1">
    <source>
        <dbReference type="EMBL" id="PJJ44264.1"/>
    </source>
</evidence>
<proteinExistence type="predicted"/>
<dbReference type="Proteomes" id="UP000229263">
    <property type="component" value="Unassembled WGS sequence"/>
</dbReference>
<dbReference type="EMBL" id="PGEY01000001">
    <property type="protein sequence ID" value="PJJ44264.1"/>
    <property type="molecule type" value="Genomic_DNA"/>
</dbReference>
<name>A0ABX4MXK9_9MICC</name>
<gene>
    <name evidence="1" type="ORF">ATK23_1492</name>
</gene>